<comment type="caution">
    <text evidence="3">The sequence shown here is derived from an EMBL/GenBank/DDBJ whole genome shotgun (WGS) entry which is preliminary data.</text>
</comment>
<name>A0AAD5VJA0_9AGAR</name>
<sequence>MSSTKLSQTLLPLILLSSFLQLAPQVNAANDWSQPCFSGVCYYDLPESQTGPSGTLKIWGDNYAIADITTAGGWEILECDPNSLAQDIRIVCKNADSSGGCSNLFATPSTTTTQRTASSSTSASVGTNADVLVEASGPASIQGALGKMVRLPENCGKSAFARISNIYIPTNQSIPASVSRRLVTRDETGTKPQVKAISVDTDFDKESVPKYGPVNFAVVAANRPGATVKGDLDTSDLVRQARRSLSSVYAPRGFNPFDNSFDFDKSFNFHPFTVDQSFSLPINEKLDCSSNLPVGGVDGTVGVNGEIEMNVNTNIRSTVSLGVIASGKIVPPSFDNFDLTSDFSAILDSSFTVNAGVGGDIDTGKIQVFGPVEVPGLGFHGIFSIGPTFEVNAQGKVSLDLDLDMTVGVKWTVDSAQFTFPDGGSTKDNSFKPADTPFQITVQPSGASTGRVELHLIPRINLGISAAGGTVSAGVFIDLDASATAVISGTATDTQQSQCFGEASQPGRRSDMIPKRTLQTPTSPIAKRDLKCNSGNGGTPTQLATTLVPATQFA</sequence>
<feature type="signal peptide" evidence="2">
    <location>
        <begin position="1"/>
        <end position="28"/>
    </location>
</feature>
<reference evidence="3" key="1">
    <citation type="submission" date="2022-07" db="EMBL/GenBank/DDBJ databases">
        <title>Genome Sequence of Leucocoprinus birnbaumii.</title>
        <authorList>
            <person name="Buettner E."/>
        </authorList>
    </citation>
    <scope>NUCLEOTIDE SEQUENCE</scope>
    <source>
        <strain evidence="3">VT141</strain>
    </source>
</reference>
<feature type="chain" id="PRO_5041975063" evidence="2">
    <location>
        <begin position="29"/>
        <end position="554"/>
    </location>
</feature>
<evidence type="ECO:0000313" key="3">
    <source>
        <dbReference type="EMBL" id="KAJ3561090.1"/>
    </source>
</evidence>
<organism evidence="3 4">
    <name type="scientific">Leucocoprinus birnbaumii</name>
    <dbReference type="NCBI Taxonomy" id="56174"/>
    <lineage>
        <taxon>Eukaryota</taxon>
        <taxon>Fungi</taxon>
        <taxon>Dikarya</taxon>
        <taxon>Basidiomycota</taxon>
        <taxon>Agaricomycotina</taxon>
        <taxon>Agaricomycetes</taxon>
        <taxon>Agaricomycetidae</taxon>
        <taxon>Agaricales</taxon>
        <taxon>Agaricineae</taxon>
        <taxon>Agaricaceae</taxon>
        <taxon>Leucocoprinus</taxon>
    </lineage>
</organism>
<gene>
    <name evidence="3" type="ORF">NP233_g10411</name>
</gene>
<evidence type="ECO:0000256" key="1">
    <source>
        <dbReference type="SAM" id="MobiDB-lite"/>
    </source>
</evidence>
<feature type="region of interest" description="Disordered" evidence="1">
    <location>
        <begin position="501"/>
        <end position="543"/>
    </location>
</feature>
<keyword evidence="4" id="KW-1185">Reference proteome</keyword>
<protein>
    <submittedName>
        <fullName evidence="3">Uncharacterized protein</fullName>
    </submittedName>
</protein>
<accession>A0AAD5VJA0</accession>
<evidence type="ECO:0000256" key="2">
    <source>
        <dbReference type="SAM" id="SignalP"/>
    </source>
</evidence>
<keyword evidence="2" id="KW-0732">Signal</keyword>
<proteinExistence type="predicted"/>
<evidence type="ECO:0000313" key="4">
    <source>
        <dbReference type="Proteomes" id="UP001213000"/>
    </source>
</evidence>
<dbReference type="EMBL" id="JANIEX010001057">
    <property type="protein sequence ID" value="KAJ3561090.1"/>
    <property type="molecule type" value="Genomic_DNA"/>
</dbReference>
<dbReference type="Proteomes" id="UP001213000">
    <property type="component" value="Unassembled WGS sequence"/>
</dbReference>
<dbReference type="AlphaFoldDB" id="A0AAD5VJA0"/>